<sequence length="296" mass="32009">MELRHGWRLLAIACGVFFFGTLGSFGQECRVTTTVRVRSDPGTSAVSLTSEQLTAKIGANPARVISVTNAQKPATIVLIDFSSSMKAEWQQSLEAAKQLTGGAGDRVGVVVFNYQIFDFANGREATNKLLERLATLKPRMDGTALYDTLIEVANSAKDPNTVLIFLSDGKDNESHNTPEQTIDLFLKNRWPPVFGLVLDYSDDEKRRGYFKKVVTETGGILAHPSSASGVAEAASQLWSTIDAPFTVVLQASQPVLKPEKLKIEMIGPNGNSGHRTEIVHVSMISGCDATAPPVTN</sequence>
<protein>
    <submittedName>
        <fullName evidence="2">VWA domain-containing protein</fullName>
    </submittedName>
</protein>
<dbReference type="SUPFAM" id="SSF53300">
    <property type="entry name" value="vWA-like"/>
    <property type="match status" value="1"/>
</dbReference>
<dbReference type="CDD" id="cd00198">
    <property type="entry name" value="vWFA"/>
    <property type="match status" value="1"/>
</dbReference>
<dbReference type="InterPro" id="IPR002035">
    <property type="entry name" value="VWF_A"/>
</dbReference>
<evidence type="ECO:0000313" key="2">
    <source>
        <dbReference type="EMBL" id="XBH15449.1"/>
    </source>
</evidence>
<gene>
    <name evidence="2" type="ORF">P8935_12805</name>
</gene>
<reference evidence="2" key="1">
    <citation type="submission" date="2023-03" db="EMBL/GenBank/DDBJ databases">
        <title>Edaphobacter sp.</title>
        <authorList>
            <person name="Huber K.J."/>
            <person name="Papendorf J."/>
            <person name="Pilke C."/>
            <person name="Bunk B."/>
            <person name="Sproeer C."/>
            <person name="Pester M."/>
        </authorList>
    </citation>
    <scope>NUCLEOTIDE SEQUENCE</scope>
    <source>
        <strain evidence="2">DSM 110680</strain>
    </source>
</reference>
<dbReference type="Gene3D" id="3.40.50.410">
    <property type="entry name" value="von Willebrand factor, type A domain"/>
    <property type="match status" value="1"/>
</dbReference>
<dbReference type="Pfam" id="PF13519">
    <property type="entry name" value="VWA_2"/>
    <property type="match status" value="1"/>
</dbReference>
<accession>A0AAU7DCQ1</accession>
<feature type="domain" description="VWFA" evidence="1">
    <location>
        <begin position="75"/>
        <end position="170"/>
    </location>
</feature>
<name>A0AAU7DCQ1_9BACT</name>
<evidence type="ECO:0000259" key="1">
    <source>
        <dbReference type="Pfam" id="PF13519"/>
    </source>
</evidence>
<dbReference type="InterPro" id="IPR036465">
    <property type="entry name" value="vWFA_dom_sf"/>
</dbReference>
<proteinExistence type="predicted"/>
<organism evidence="2">
    <name type="scientific">Telmatobacter sp. DSM 110680</name>
    <dbReference type="NCBI Taxonomy" id="3036704"/>
    <lineage>
        <taxon>Bacteria</taxon>
        <taxon>Pseudomonadati</taxon>
        <taxon>Acidobacteriota</taxon>
        <taxon>Terriglobia</taxon>
        <taxon>Terriglobales</taxon>
        <taxon>Acidobacteriaceae</taxon>
        <taxon>Telmatobacter</taxon>
    </lineage>
</organism>
<dbReference type="EMBL" id="CP121196">
    <property type="protein sequence ID" value="XBH15449.1"/>
    <property type="molecule type" value="Genomic_DNA"/>
</dbReference>
<dbReference type="RefSeq" id="WP_348260682.1">
    <property type="nucleotide sequence ID" value="NZ_CP121196.1"/>
</dbReference>
<dbReference type="AlphaFoldDB" id="A0AAU7DCQ1"/>